<proteinExistence type="predicted"/>
<protein>
    <submittedName>
        <fullName evidence="2">Uncharacterized protein</fullName>
    </submittedName>
</protein>
<name>A0A7C8J6G9_ORBOL</name>
<comment type="caution">
    <text evidence="2">The sequence shown here is derived from an EMBL/GenBank/DDBJ whole genome shotgun (WGS) entry which is preliminary data.</text>
</comment>
<organism evidence="2 3">
    <name type="scientific">Orbilia oligospora</name>
    <name type="common">Nematode-trapping fungus</name>
    <name type="synonym">Arthrobotrys oligospora</name>
    <dbReference type="NCBI Taxonomy" id="2813651"/>
    <lineage>
        <taxon>Eukaryota</taxon>
        <taxon>Fungi</taxon>
        <taxon>Dikarya</taxon>
        <taxon>Ascomycota</taxon>
        <taxon>Pezizomycotina</taxon>
        <taxon>Orbiliomycetes</taxon>
        <taxon>Orbiliales</taxon>
        <taxon>Orbiliaceae</taxon>
        <taxon>Orbilia</taxon>
    </lineage>
</organism>
<gene>
    <name evidence="2" type="ORF">TWF102_006246</name>
</gene>
<dbReference type="AlphaFoldDB" id="A0A7C8J6G9"/>
<accession>A0A7C8J6G9</accession>
<feature type="region of interest" description="Disordered" evidence="1">
    <location>
        <begin position="1"/>
        <end position="50"/>
    </location>
</feature>
<evidence type="ECO:0000313" key="3">
    <source>
        <dbReference type="Proteomes" id="UP000475325"/>
    </source>
</evidence>
<sequence>MSPSNSKTTAKQTTIVTPPKVSKEPVYNPREHKMTIPKSPYPQNHESPPKPSLCERFGSCIGRSCDKYIEYTGRNQSMRDQRF</sequence>
<dbReference type="EMBL" id="WIQW01000033">
    <property type="protein sequence ID" value="KAF3097728.1"/>
    <property type="molecule type" value="Genomic_DNA"/>
</dbReference>
<feature type="compositionally biased region" description="Polar residues" evidence="1">
    <location>
        <begin position="1"/>
        <end position="16"/>
    </location>
</feature>
<reference evidence="2 3" key="1">
    <citation type="submission" date="2019-06" db="EMBL/GenBank/DDBJ databases">
        <authorList>
            <person name="Palmer J.M."/>
        </authorList>
    </citation>
    <scope>NUCLEOTIDE SEQUENCE [LARGE SCALE GENOMIC DNA]</scope>
    <source>
        <strain evidence="2 3">TWF102</strain>
    </source>
</reference>
<dbReference type="Proteomes" id="UP000475325">
    <property type="component" value="Unassembled WGS sequence"/>
</dbReference>
<evidence type="ECO:0000313" key="2">
    <source>
        <dbReference type="EMBL" id="KAF3097728.1"/>
    </source>
</evidence>
<evidence type="ECO:0000256" key="1">
    <source>
        <dbReference type="SAM" id="MobiDB-lite"/>
    </source>
</evidence>